<dbReference type="GO" id="GO:0046872">
    <property type="term" value="F:metal ion binding"/>
    <property type="evidence" value="ECO:0007669"/>
    <property type="project" value="UniProtKB-KW"/>
</dbReference>
<evidence type="ECO:0000256" key="4">
    <source>
        <dbReference type="ARBA" id="ARBA00022475"/>
    </source>
</evidence>
<proteinExistence type="inferred from homology"/>
<dbReference type="GO" id="GO:0016682">
    <property type="term" value="F:oxidoreductase activity, acting on diphenols and related substances as donors, oxygen as acceptor"/>
    <property type="evidence" value="ECO:0007669"/>
    <property type="project" value="TreeGrafter"/>
</dbReference>
<evidence type="ECO:0000313" key="14">
    <source>
        <dbReference type="Proteomes" id="UP000002534"/>
    </source>
</evidence>
<dbReference type="PANTHER" id="PTHR43141:SF5">
    <property type="entry name" value="CYTOCHROME BD-I UBIQUINOL OXIDASE SUBUNIT 2"/>
    <property type="match status" value="1"/>
</dbReference>
<keyword evidence="10" id="KW-0408">Iron</keyword>
<dbReference type="OrthoDB" id="9776710at2"/>
<dbReference type="GO" id="GO:0005886">
    <property type="term" value="C:plasma membrane"/>
    <property type="evidence" value="ECO:0007669"/>
    <property type="project" value="UniProtKB-SubCell"/>
</dbReference>
<feature type="transmembrane region" description="Helical" evidence="12">
    <location>
        <begin position="229"/>
        <end position="248"/>
    </location>
</feature>
<gene>
    <name evidence="13" type="primary">cydB</name>
    <name evidence="13" type="ordered locus">Pcar_3092</name>
</gene>
<evidence type="ECO:0000256" key="3">
    <source>
        <dbReference type="ARBA" id="ARBA00022448"/>
    </source>
</evidence>
<reference evidence="14" key="1">
    <citation type="submission" date="2005-10" db="EMBL/GenBank/DDBJ databases">
        <title>Complete sequence of Pelobacter carbinolicus DSM 2380.</title>
        <authorList>
            <person name="Copeland A."/>
            <person name="Lucas S."/>
            <person name="Lapidus A."/>
            <person name="Barry K."/>
            <person name="Detter J.C."/>
            <person name="Glavina T."/>
            <person name="Hammon N."/>
            <person name="Israni S."/>
            <person name="Pitluck S."/>
            <person name="Chertkov O."/>
            <person name="Schmutz J."/>
            <person name="Larimer F."/>
            <person name="Land M."/>
            <person name="Kyrpides N."/>
            <person name="Ivanova N."/>
            <person name="Richardson P."/>
        </authorList>
    </citation>
    <scope>NUCLEOTIDE SEQUENCE [LARGE SCALE GENOMIC DNA]</scope>
    <source>
        <strain evidence="14">DSM 2380 / NBRC 103641 / GraBd1</strain>
    </source>
</reference>
<feature type="transmembrane region" description="Helical" evidence="12">
    <location>
        <begin position="299"/>
        <end position="318"/>
    </location>
</feature>
<feature type="transmembrane region" description="Helical" evidence="12">
    <location>
        <begin position="255"/>
        <end position="279"/>
    </location>
</feature>
<keyword evidence="8" id="KW-0249">Electron transport</keyword>
<keyword evidence="7" id="KW-0479">Metal-binding</keyword>
<feature type="transmembrane region" description="Helical" evidence="12">
    <location>
        <begin position="201"/>
        <end position="223"/>
    </location>
</feature>
<dbReference type="GO" id="GO:0070069">
    <property type="term" value="C:cytochrome complex"/>
    <property type="evidence" value="ECO:0007669"/>
    <property type="project" value="TreeGrafter"/>
</dbReference>
<dbReference type="EMBL" id="CP000142">
    <property type="protein sequence ID" value="ABA90327.1"/>
    <property type="molecule type" value="Genomic_DNA"/>
</dbReference>
<reference evidence="13 14" key="2">
    <citation type="journal article" date="2012" name="BMC Genomics">
        <title>The genome of Pelobacter carbinolicus reveals surprising metabolic capabilities and physiological features.</title>
        <authorList>
            <person name="Aklujkar M."/>
            <person name="Haveman S.A."/>
            <person name="Didonato R.Jr."/>
            <person name="Chertkov O."/>
            <person name="Han C.S."/>
            <person name="Land M.L."/>
            <person name="Brown P."/>
            <person name="Lovley D.R."/>
        </authorList>
    </citation>
    <scope>NUCLEOTIDE SEQUENCE [LARGE SCALE GENOMIC DNA]</scope>
    <source>
        <strain evidence="14">DSM 2380 / NBRC 103641 / GraBd1</strain>
    </source>
</reference>
<evidence type="ECO:0000256" key="1">
    <source>
        <dbReference type="ARBA" id="ARBA00004651"/>
    </source>
</evidence>
<evidence type="ECO:0000313" key="13">
    <source>
        <dbReference type="EMBL" id="ABA90327.1"/>
    </source>
</evidence>
<evidence type="ECO:0000256" key="11">
    <source>
        <dbReference type="ARBA" id="ARBA00023136"/>
    </source>
</evidence>
<dbReference type="eggNOG" id="COG1294">
    <property type="taxonomic scope" value="Bacteria"/>
</dbReference>
<evidence type="ECO:0000256" key="9">
    <source>
        <dbReference type="ARBA" id="ARBA00022989"/>
    </source>
</evidence>
<evidence type="ECO:0000256" key="5">
    <source>
        <dbReference type="ARBA" id="ARBA00022617"/>
    </source>
</evidence>
<comment type="similarity">
    <text evidence="2">Belongs to the cytochrome ubiquinol oxidase subunit 2 family.</text>
</comment>
<evidence type="ECO:0000256" key="8">
    <source>
        <dbReference type="ARBA" id="ARBA00022982"/>
    </source>
</evidence>
<accession>Q39ZY0</accession>
<sequence>MTLQVIWFALWGLLWALYFMLDGFTLGAGMLHKFIARDDAQRQQVIRTFGPVWDGNEVWLITAGGATFAAFPTTYALMFSYLYAPLLLLLFGLIVRGVSFEFRGLNPGPGWRNGWDWAIVLSSLVITLLFGVAFGNIFRGLPMDAAGYHGSLPALLNPYGLLTGVLFIMLFLQHGALYLAIKTSGDLQERAKRTARTLWPYMLATAVAFLAFTAPATALYENFQASPSLWVVPLMAALELLAVRLLVAQNKWLQAFAASCAAIVLVVATGIIGLFPNLIPSSLDPAYSLSLSNSSSSPYTLHIMTVVVAIFVPIVIAYKIWIYRIFRGPVSDAAEEGIGGNY</sequence>
<evidence type="ECO:0000256" key="7">
    <source>
        <dbReference type="ARBA" id="ARBA00022723"/>
    </source>
</evidence>
<organism evidence="13 14">
    <name type="scientific">Syntrophotalea carbinolica (strain DSM 2380 / NBRC 103641 / GraBd1)</name>
    <name type="common">Pelobacter carbinolicus</name>
    <dbReference type="NCBI Taxonomy" id="338963"/>
    <lineage>
        <taxon>Bacteria</taxon>
        <taxon>Pseudomonadati</taxon>
        <taxon>Thermodesulfobacteriota</taxon>
        <taxon>Desulfuromonadia</taxon>
        <taxon>Desulfuromonadales</taxon>
        <taxon>Syntrophotaleaceae</taxon>
        <taxon>Syntrophotalea</taxon>
    </lineage>
</organism>
<feature type="transmembrane region" description="Helical" evidence="12">
    <location>
        <begin position="6"/>
        <end position="31"/>
    </location>
</feature>
<dbReference type="HOGENOM" id="CLU_049294_0_1_7"/>
<dbReference type="RefSeq" id="WP_011342887.1">
    <property type="nucleotide sequence ID" value="NC_007498.2"/>
</dbReference>
<evidence type="ECO:0000256" key="2">
    <source>
        <dbReference type="ARBA" id="ARBA00007543"/>
    </source>
</evidence>
<dbReference type="NCBIfam" id="TIGR00203">
    <property type="entry name" value="cydB"/>
    <property type="match status" value="1"/>
</dbReference>
<keyword evidence="6 12" id="KW-0812">Transmembrane</keyword>
<dbReference type="PIRSF" id="PIRSF000267">
    <property type="entry name" value="Cyt_oxidse_sub2"/>
    <property type="match status" value="1"/>
</dbReference>
<dbReference type="Proteomes" id="UP000002534">
    <property type="component" value="Chromosome"/>
</dbReference>
<dbReference type="AlphaFoldDB" id="Q39ZY0"/>
<dbReference type="InterPro" id="IPR003317">
    <property type="entry name" value="Cyt-d_oxidase_su2"/>
</dbReference>
<evidence type="ECO:0000256" key="6">
    <source>
        <dbReference type="ARBA" id="ARBA00022692"/>
    </source>
</evidence>
<dbReference type="STRING" id="338963.Pcar_3092"/>
<keyword evidence="3" id="KW-0813">Transport</keyword>
<keyword evidence="5" id="KW-0349">Heme</keyword>
<dbReference type="Pfam" id="PF02322">
    <property type="entry name" value="Cyt_bd_oxida_II"/>
    <property type="match status" value="1"/>
</dbReference>
<keyword evidence="9 12" id="KW-1133">Transmembrane helix</keyword>
<keyword evidence="14" id="KW-1185">Reference proteome</keyword>
<keyword evidence="11 12" id="KW-0472">Membrane</keyword>
<feature type="transmembrane region" description="Helical" evidence="12">
    <location>
        <begin position="115"/>
        <end position="138"/>
    </location>
</feature>
<evidence type="ECO:0000256" key="10">
    <source>
        <dbReference type="ARBA" id="ARBA00023004"/>
    </source>
</evidence>
<comment type="subcellular location">
    <subcellularLocation>
        <location evidence="1">Cell membrane</location>
        <topology evidence="1">Multi-pass membrane protein</topology>
    </subcellularLocation>
</comment>
<feature type="transmembrane region" description="Helical" evidence="12">
    <location>
        <begin position="158"/>
        <end position="181"/>
    </location>
</feature>
<dbReference type="GO" id="GO:0019646">
    <property type="term" value="P:aerobic electron transport chain"/>
    <property type="evidence" value="ECO:0007669"/>
    <property type="project" value="TreeGrafter"/>
</dbReference>
<dbReference type="GO" id="GO:0009055">
    <property type="term" value="F:electron transfer activity"/>
    <property type="evidence" value="ECO:0007669"/>
    <property type="project" value="TreeGrafter"/>
</dbReference>
<dbReference type="PANTHER" id="PTHR43141">
    <property type="entry name" value="CYTOCHROME BD2 SUBUNIT II"/>
    <property type="match status" value="1"/>
</dbReference>
<evidence type="ECO:0000256" key="12">
    <source>
        <dbReference type="SAM" id="Phobius"/>
    </source>
</evidence>
<keyword evidence="4" id="KW-1003">Cell membrane</keyword>
<name>Q39ZY0_SYNC1</name>
<protein>
    <submittedName>
        <fullName evidence="13">Cytochrome bd menaquinol oxidase, subunit II</fullName>
    </submittedName>
</protein>
<feature type="transmembrane region" description="Helical" evidence="12">
    <location>
        <begin position="77"/>
        <end position="95"/>
    </location>
</feature>
<dbReference type="KEGG" id="pca:Pcar_3092"/>